<name>A0ABP0HET5_9DINO</name>
<feature type="compositionally biased region" description="Basic and acidic residues" evidence="1">
    <location>
        <begin position="723"/>
        <end position="736"/>
    </location>
</feature>
<feature type="region of interest" description="Disordered" evidence="1">
    <location>
        <begin position="716"/>
        <end position="759"/>
    </location>
</feature>
<evidence type="ECO:0000313" key="3">
    <source>
        <dbReference type="Proteomes" id="UP001642464"/>
    </source>
</evidence>
<sequence length="829" mass="92911">MQSTSEILGMAFLLGNDALGQVQRSIRSCCTPENAKRCCLQRWWNGVVADSYFRVVFSVLHKKRAGHKHDDNVNDLLDNLQTALGNVTENARIAADRGNSKMRFWKEVLARGFQLVCVCSPNTQGDQPFSPSSRRDELKRKHEDVALMNADLGKAAPKPKWASDEFVLDDSPCMGPRIAAASLEMETSRRSPANNKKKLWTVAVRERGKGGVTSLVHITLSETDSVVQSCRDTFVMDPFTRNDCGVHKRVLFYPRDLQARVPEELESMEAKLLKHCRPLTALQRTADWFVMRLFLITGATGQQLALLDTDARKMILKHPDRSMALQGETADEFIRDFDPEVPLESAKAVFTKMRKSWHHEGKRSGTFDIASETIDEDCIFQSIKAQAWVDSIFEVGLVQSRRHRLLGVSADAVAMVRPPEDLTGDSILVSVEFNTRIAPGTLNEFGAYFSCKVGDDKWFTCIPCAHRGQLIHQACVLGTRDVLYVAASIEGIQFSCLVQVPDACKSTYEDALGKWAHLVDFAHDSLEHAVPPVGVPDSHKDFDECDLKVVLSHLPLWHTVRKSVMERGSPLKPVRQFRSFAQWLFSTLKGGVDGISENMAPLETTSMKMSCGRLLVERGISQVAHNAFMLQRLLRVQLTNDVTLRQVRRQCNDMGSFIDFLDALNWGLLEMATKERLAYFPAQPAALNRRTIPRRQNAFKRTLTDTELAVIRGGKLPKRGPRKHDFYTTGKGKDLRLSANSHTPVSLGQKRTSNSSPENPKFFSVQRLCVVCNKHTTKLCDTCNVPLHSTKAAPNADRPCWFFWHNCVDFGDWTTPPPSPLPPASAPNL</sequence>
<feature type="compositionally biased region" description="Polar residues" evidence="1">
    <location>
        <begin position="738"/>
        <end position="758"/>
    </location>
</feature>
<accession>A0ABP0HET5</accession>
<protein>
    <submittedName>
        <fullName evidence="2">YqaJ domain-containing protein</fullName>
    </submittedName>
</protein>
<proteinExistence type="predicted"/>
<dbReference type="Proteomes" id="UP001642464">
    <property type="component" value="Unassembled WGS sequence"/>
</dbReference>
<dbReference type="EMBL" id="CAXAMM010000741">
    <property type="protein sequence ID" value="CAK8988736.1"/>
    <property type="molecule type" value="Genomic_DNA"/>
</dbReference>
<comment type="caution">
    <text evidence="2">The sequence shown here is derived from an EMBL/GenBank/DDBJ whole genome shotgun (WGS) entry which is preliminary data.</text>
</comment>
<evidence type="ECO:0000313" key="2">
    <source>
        <dbReference type="EMBL" id="CAK8988736.1"/>
    </source>
</evidence>
<reference evidence="2 3" key="1">
    <citation type="submission" date="2024-02" db="EMBL/GenBank/DDBJ databases">
        <authorList>
            <person name="Chen Y."/>
            <person name="Shah S."/>
            <person name="Dougan E. K."/>
            <person name="Thang M."/>
            <person name="Chan C."/>
        </authorList>
    </citation>
    <scope>NUCLEOTIDE SEQUENCE [LARGE SCALE GENOMIC DNA]</scope>
</reference>
<gene>
    <name evidence="2" type="ORF">SCF082_LOCUS1511</name>
</gene>
<keyword evidence="3" id="KW-1185">Reference proteome</keyword>
<organism evidence="2 3">
    <name type="scientific">Durusdinium trenchii</name>
    <dbReference type="NCBI Taxonomy" id="1381693"/>
    <lineage>
        <taxon>Eukaryota</taxon>
        <taxon>Sar</taxon>
        <taxon>Alveolata</taxon>
        <taxon>Dinophyceae</taxon>
        <taxon>Suessiales</taxon>
        <taxon>Symbiodiniaceae</taxon>
        <taxon>Durusdinium</taxon>
    </lineage>
</organism>
<evidence type="ECO:0000256" key="1">
    <source>
        <dbReference type="SAM" id="MobiDB-lite"/>
    </source>
</evidence>